<evidence type="ECO:0000256" key="4">
    <source>
        <dbReference type="ARBA" id="ARBA00022989"/>
    </source>
</evidence>
<dbReference type="RefSeq" id="WP_101532794.1">
    <property type="nucleotide sequence ID" value="NZ_PKUQ01000009.1"/>
</dbReference>
<evidence type="ECO:0000256" key="2">
    <source>
        <dbReference type="ARBA" id="ARBA00022475"/>
    </source>
</evidence>
<dbReference type="InterPro" id="IPR011701">
    <property type="entry name" value="MFS"/>
</dbReference>
<feature type="transmembrane region" description="Helical" evidence="6">
    <location>
        <begin position="12"/>
        <end position="30"/>
    </location>
</feature>
<keyword evidence="4 6" id="KW-1133">Transmembrane helix</keyword>
<feature type="transmembrane region" description="Helical" evidence="6">
    <location>
        <begin position="233"/>
        <end position="254"/>
    </location>
</feature>
<evidence type="ECO:0000313" key="9">
    <source>
        <dbReference type="Proteomes" id="UP000234881"/>
    </source>
</evidence>
<keyword evidence="9" id="KW-1185">Reference proteome</keyword>
<evidence type="ECO:0000259" key="7">
    <source>
        <dbReference type="PROSITE" id="PS50850"/>
    </source>
</evidence>
<feature type="transmembrane region" description="Helical" evidence="6">
    <location>
        <begin position="297"/>
        <end position="319"/>
    </location>
</feature>
<feature type="transmembrane region" description="Helical" evidence="6">
    <location>
        <begin position="175"/>
        <end position="198"/>
    </location>
</feature>
<evidence type="ECO:0000256" key="3">
    <source>
        <dbReference type="ARBA" id="ARBA00022692"/>
    </source>
</evidence>
<feature type="transmembrane region" description="Helical" evidence="6">
    <location>
        <begin position="395"/>
        <end position="414"/>
    </location>
</feature>
<name>A0A2N5XV49_9HYPH</name>
<feature type="transmembrane region" description="Helical" evidence="6">
    <location>
        <begin position="50"/>
        <end position="69"/>
    </location>
</feature>
<dbReference type="InterPro" id="IPR036259">
    <property type="entry name" value="MFS_trans_sf"/>
</dbReference>
<evidence type="ECO:0000256" key="6">
    <source>
        <dbReference type="SAM" id="Phobius"/>
    </source>
</evidence>
<feature type="transmembrane region" description="Helical" evidence="6">
    <location>
        <begin position="105"/>
        <end position="124"/>
    </location>
</feature>
<sequence length="437" mass="47280">MPKNNLRRYFQFFLVVIAAGAIYPVIYLRTNYQETILDVFNLPLPALNDFYSVLGLAYVIGYLPSGLISDRFSAKWLIGISLLGTAACGFWFGTVPGQSEVRAIFFLWGFFSVFTFWSSHMKLVKMLSKANEEGRFFGILDGGRGVVEALMGTIGLAIFATILGSSVEIADKTEALVAVINLYSAIVLAAAILIMVFVESDEKLAAHAEHSGSRSEAEKFHLRDVGKLLKNKYVYLMGSIIFMGYAVFWTVYYLGGFLQTNIGADAVTVGTVTAIVLWMRPVGGFIGGFLADRVGRAYTICGAVLGASTLLVIVAIMPVSASPTLFYGLIILLGAFLYAVRGTYWSLLGRSHIDVAMMGTAIGVISFIGYMPDIILPQLNTFLWNVFGSTGGYTAYFLVSAGLGVIGGILALVYNKMNDTSFAEASNVAAVEVAQES</sequence>
<dbReference type="Gene3D" id="1.20.1250.20">
    <property type="entry name" value="MFS general substrate transporter like domains"/>
    <property type="match status" value="2"/>
</dbReference>
<organism evidence="8 9">
    <name type="scientific">Cohaesibacter celericrescens</name>
    <dbReference type="NCBI Taxonomy" id="2067669"/>
    <lineage>
        <taxon>Bacteria</taxon>
        <taxon>Pseudomonadati</taxon>
        <taxon>Pseudomonadota</taxon>
        <taxon>Alphaproteobacteria</taxon>
        <taxon>Hyphomicrobiales</taxon>
        <taxon>Cohaesibacteraceae</taxon>
    </lineage>
</organism>
<dbReference type="PANTHER" id="PTHR43124">
    <property type="entry name" value="PURINE EFFLUX PUMP PBUE"/>
    <property type="match status" value="1"/>
</dbReference>
<dbReference type="InterPro" id="IPR050189">
    <property type="entry name" value="MFS_Efflux_Transporters"/>
</dbReference>
<feature type="transmembrane region" description="Helical" evidence="6">
    <location>
        <begin position="76"/>
        <end position="93"/>
    </location>
</feature>
<dbReference type="SUPFAM" id="SSF103473">
    <property type="entry name" value="MFS general substrate transporter"/>
    <property type="match status" value="1"/>
</dbReference>
<comment type="caution">
    <text evidence="8">The sequence shown here is derived from an EMBL/GenBank/DDBJ whole genome shotgun (WGS) entry which is preliminary data.</text>
</comment>
<dbReference type="EMBL" id="PKUQ01000009">
    <property type="protein sequence ID" value="PLW78298.1"/>
    <property type="molecule type" value="Genomic_DNA"/>
</dbReference>
<dbReference type="CDD" id="cd06174">
    <property type="entry name" value="MFS"/>
    <property type="match status" value="1"/>
</dbReference>
<dbReference type="PROSITE" id="PS50850">
    <property type="entry name" value="MFS"/>
    <property type="match status" value="1"/>
</dbReference>
<feature type="domain" description="Major facilitator superfamily (MFS) profile" evidence="7">
    <location>
        <begin position="4"/>
        <end position="419"/>
    </location>
</feature>
<dbReference type="Proteomes" id="UP000234881">
    <property type="component" value="Unassembled WGS sequence"/>
</dbReference>
<feature type="transmembrane region" description="Helical" evidence="6">
    <location>
        <begin position="145"/>
        <end position="163"/>
    </location>
</feature>
<accession>A0A2N5XV49</accession>
<keyword evidence="2" id="KW-1003">Cell membrane</keyword>
<dbReference type="InterPro" id="IPR020846">
    <property type="entry name" value="MFS_dom"/>
</dbReference>
<dbReference type="GO" id="GO:0022857">
    <property type="term" value="F:transmembrane transporter activity"/>
    <property type="evidence" value="ECO:0007669"/>
    <property type="project" value="InterPro"/>
</dbReference>
<dbReference type="Pfam" id="PF07690">
    <property type="entry name" value="MFS_1"/>
    <property type="match status" value="1"/>
</dbReference>
<feature type="transmembrane region" description="Helical" evidence="6">
    <location>
        <begin position="356"/>
        <end position="375"/>
    </location>
</feature>
<protein>
    <submittedName>
        <fullName evidence="8">MFS transporter</fullName>
    </submittedName>
</protein>
<dbReference type="PANTHER" id="PTHR43124:SF3">
    <property type="entry name" value="CHLORAMPHENICOL EFFLUX PUMP RV0191"/>
    <property type="match status" value="1"/>
</dbReference>
<feature type="transmembrane region" description="Helical" evidence="6">
    <location>
        <begin position="325"/>
        <end position="344"/>
    </location>
</feature>
<reference evidence="8 9" key="1">
    <citation type="submission" date="2018-01" db="EMBL/GenBank/DDBJ databases">
        <title>The draft genome sequence of Cohaesibacter sp. H1304.</title>
        <authorList>
            <person name="Wang N.-N."/>
            <person name="Du Z.-J."/>
        </authorList>
    </citation>
    <scope>NUCLEOTIDE SEQUENCE [LARGE SCALE GENOMIC DNA]</scope>
    <source>
        <strain evidence="8 9">H1304</strain>
    </source>
</reference>
<dbReference type="OrthoDB" id="9773404at2"/>
<feature type="transmembrane region" description="Helical" evidence="6">
    <location>
        <begin position="266"/>
        <end position="290"/>
    </location>
</feature>
<dbReference type="GO" id="GO:0005886">
    <property type="term" value="C:plasma membrane"/>
    <property type="evidence" value="ECO:0007669"/>
    <property type="project" value="UniProtKB-SubCell"/>
</dbReference>
<evidence type="ECO:0000256" key="1">
    <source>
        <dbReference type="ARBA" id="ARBA00004651"/>
    </source>
</evidence>
<dbReference type="AlphaFoldDB" id="A0A2N5XV49"/>
<evidence type="ECO:0000256" key="5">
    <source>
        <dbReference type="ARBA" id="ARBA00023136"/>
    </source>
</evidence>
<keyword evidence="3 6" id="KW-0812">Transmembrane</keyword>
<proteinExistence type="predicted"/>
<keyword evidence="5 6" id="KW-0472">Membrane</keyword>
<evidence type="ECO:0000313" key="8">
    <source>
        <dbReference type="EMBL" id="PLW78298.1"/>
    </source>
</evidence>
<gene>
    <name evidence="8" type="ORF">C0081_05450</name>
</gene>
<comment type="subcellular location">
    <subcellularLocation>
        <location evidence="1">Cell membrane</location>
        <topology evidence="1">Multi-pass membrane protein</topology>
    </subcellularLocation>
</comment>